<evidence type="ECO:0000313" key="2">
    <source>
        <dbReference type="EMBL" id="MCK6262764.1"/>
    </source>
</evidence>
<dbReference type="InterPro" id="IPR025738">
    <property type="entry name" value="BatD"/>
</dbReference>
<feature type="transmembrane region" description="Helical" evidence="1">
    <location>
        <begin position="316"/>
        <end position="338"/>
    </location>
</feature>
<dbReference type="EMBL" id="JAJHVV010000003">
    <property type="protein sequence ID" value="MCK6262764.1"/>
    <property type="molecule type" value="Genomic_DNA"/>
</dbReference>
<reference evidence="2" key="1">
    <citation type="submission" date="2021-11" db="EMBL/GenBank/DDBJ databases">
        <title>Vibrio ZSDE26 sp. nov. and Vibrio ZSDZ34 sp. nov., isolated from coastal seawater in Qingdao.</title>
        <authorList>
            <person name="Zhang P."/>
        </authorList>
    </citation>
    <scope>NUCLEOTIDE SEQUENCE</scope>
    <source>
        <strain evidence="2">ZSDE26</strain>
    </source>
</reference>
<organism evidence="2 3">
    <name type="scientific">Vibrio amylolyticus</name>
    <dbReference type="NCBI Taxonomy" id="2847292"/>
    <lineage>
        <taxon>Bacteria</taxon>
        <taxon>Pseudomonadati</taxon>
        <taxon>Pseudomonadota</taxon>
        <taxon>Gammaproteobacteria</taxon>
        <taxon>Vibrionales</taxon>
        <taxon>Vibrionaceae</taxon>
        <taxon>Vibrio</taxon>
    </lineage>
</organism>
<protein>
    <submittedName>
        <fullName evidence="2">BatD family protein</fullName>
    </submittedName>
</protein>
<gene>
    <name evidence="2" type="ORF">KP803_05685</name>
</gene>
<proteinExistence type="predicted"/>
<dbReference type="RefSeq" id="WP_248007875.1">
    <property type="nucleotide sequence ID" value="NZ_JAJHVV010000003.1"/>
</dbReference>
<evidence type="ECO:0000313" key="3">
    <source>
        <dbReference type="Proteomes" id="UP001139559"/>
    </source>
</evidence>
<keyword evidence="1" id="KW-0472">Membrane</keyword>
<name>A0A9X1XNL1_9VIBR</name>
<comment type="caution">
    <text evidence="2">The sequence shown here is derived from an EMBL/GenBank/DDBJ whole genome shotgun (WGS) entry which is preliminary data.</text>
</comment>
<accession>A0A9X1XNL1</accession>
<dbReference type="Proteomes" id="UP001139559">
    <property type="component" value="Unassembled WGS sequence"/>
</dbReference>
<keyword evidence="1" id="KW-0812">Transmembrane</keyword>
<sequence>MSNPLSKIRNVFPWFLSIFVSFLGFISGHALALDINDLLKSNDIELVAWIGDQKDPINTLRNNESVLVSGGQYSVNEQVILTIEVATPRWLTRGTRIGSVEIPNVIAKQRNLLATNYTVRKGGQTWSRQRWEVTLYPLTSGTFVVPSVAVQVQVSAPDGTNVAGTLYTPPMEFQTSLPSGRLSDDTPWFSATSVDVTQGWQQSSETLKVGDALIRTIEIEAKDSLSILLPDLLKNESTKQYQAYTQPHILDDTQERGDYRSTRIEETVYVIQQGGEFSLPDYQFQWWNSETQELELVTVKGNAFVAKHTLTSFVHAYAGFFIVMISFLVILLFVVIWARKYYQSRPAPSWFIFQRLMKSKDWPNLRRFIYQELRRVTTRVELTPFGTGVQWQKDSESIQQGEQELPIFKRVWTVINRKRRTLFILNIPKALPDLEGVHNKDKG</sequence>
<dbReference type="PANTHER" id="PTHR40940:SF1">
    <property type="entry name" value="PROTEIN BATD"/>
    <property type="match status" value="1"/>
</dbReference>
<dbReference type="PANTHER" id="PTHR40940">
    <property type="entry name" value="PROTEIN BATD-RELATED"/>
    <property type="match status" value="1"/>
</dbReference>
<evidence type="ECO:0000256" key="1">
    <source>
        <dbReference type="SAM" id="Phobius"/>
    </source>
</evidence>
<dbReference type="AlphaFoldDB" id="A0A9X1XNL1"/>
<keyword evidence="1" id="KW-1133">Transmembrane helix</keyword>
<keyword evidence="3" id="KW-1185">Reference proteome</keyword>